<name>A0ACC3BU54_PYRYE</name>
<reference evidence="1" key="1">
    <citation type="submission" date="2019-11" db="EMBL/GenBank/DDBJ databases">
        <title>Nori genome reveals adaptations in red seaweeds to the harsh intertidal environment.</title>
        <authorList>
            <person name="Wang D."/>
            <person name="Mao Y."/>
        </authorList>
    </citation>
    <scope>NUCLEOTIDE SEQUENCE</scope>
    <source>
        <tissue evidence="1">Gametophyte</tissue>
    </source>
</reference>
<comment type="caution">
    <text evidence="1">The sequence shown here is derived from an EMBL/GenBank/DDBJ whole genome shotgun (WGS) entry which is preliminary data.</text>
</comment>
<accession>A0ACC3BU54</accession>
<evidence type="ECO:0000313" key="2">
    <source>
        <dbReference type="Proteomes" id="UP000798662"/>
    </source>
</evidence>
<sequence>MARTPLPPRPVAAAAVATAAVAAAVATRALVGRGCLAAAVASTLAAALTAVAWPRFATDTLGLHGTSFAGPTSGGDWPLLGRVAELATALKDRRMCFLFADWRAAAGAPNYQVWTAGTRRVFITNPIDVRYVLARADPPRDLSLLGVFGLVVSPQVLLLTRGDIHTRTRRLLQAPLNGDSVLAIAVRVALAEVGGRGGRFARALATAAAASSDAAKGSTNSYASSTLSVSHLFEHMALSVIHQLLVSQPLPSDEILDKLNSTLPLAAPVQIVPAPKVFAPRAAARLRALGDYFIALYESHEAARRAAYADGSWDPVPPKDILDVLLADVDEPKGAYRGDRRRLSADFMLLLSAGYDTTAHSLDYAILTLCRHPETQDRIVKEVADVLGCPRDTPVADLPLTPSSLDRLTYLQTVWKEITRLFPATAGGPSRRPAVPLTLPSDGSVIPAGTAIKLPQYVVLHDEEAFPDAHSFRPERWLPSGPGGPAGVKTADLSWYPFGLGPVSCPGRRLSQLEWKTAVVGILWAYQLRVATGEPVRGLDLLTLRPSRYEVRVTRREGAPPALPAFA</sequence>
<protein>
    <submittedName>
        <fullName evidence="1">Uncharacterized protein</fullName>
    </submittedName>
</protein>
<dbReference type="EMBL" id="CM020618">
    <property type="protein sequence ID" value="KAK1861464.1"/>
    <property type="molecule type" value="Genomic_DNA"/>
</dbReference>
<organism evidence="1 2">
    <name type="scientific">Pyropia yezoensis</name>
    <name type="common">Susabi-nori</name>
    <name type="synonym">Porphyra yezoensis</name>
    <dbReference type="NCBI Taxonomy" id="2788"/>
    <lineage>
        <taxon>Eukaryota</taxon>
        <taxon>Rhodophyta</taxon>
        <taxon>Bangiophyceae</taxon>
        <taxon>Bangiales</taxon>
        <taxon>Bangiaceae</taxon>
        <taxon>Pyropia</taxon>
    </lineage>
</organism>
<evidence type="ECO:0000313" key="1">
    <source>
        <dbReference type="EMBL" id="KAK1861464.1"/>
    </source>
</evidence>
<gene>
    <name evidence="1" type="ORF">I4F81_004048</name>
</gene>
<dbReference type="Proteomes" id="UP000798662">
    <property type="component" value="Chromosome 1"/>
</dbReference>
<proteinExistence type="predicted"/>
<keyword evidence="2" id="KW-1185">Reference proteome</keyword>